<dbReference type="CDD" id="cd17321">
    <property type="entry name" value="MFS_MMR_MDR_like"/>
    <property type="match status" value="1"/>
</dbReference>
<dbReference type="GO" id="GO:0005886">
    <property type="term" value="C:plasma membrane"/>
    <property type="evidence" value="ECO:0007669"/>
    <property type="project" value="UniProtKB-SubCell"/>
</dbReference>
<evidence type="ECO:0000256" key="5">
    <source>
        <dbReference type="SAM" id="MobiDB-lite"/>
    </source>
</evidence>
<dbReference type="InterPro" id="IPR036259">
    <property type="entry name" value="MFS_trans_sf"/>
</dbReference>
<feature type="transmembrane region" description="Helical" evidence="6">
    <location>
        <begin position="474"/>
        <end position="494"/>
    </location>
</feature>
<dbReference type="KEGG" id="ndk:I601_0917"/>
<dbReference type="PANTHER" id="PTHR42718">
    <property type="entry name" value="MAJOR FACILITATOR SUPERFAMILY MULTIDRUG TRANSPORTER MFSC"/>
    <property type="match status" value="1"/>
</dbReference>
<feature type="transmembrane region" description="Helical" evidence="6">
    <location>
        <begin position="399"/>
        <end position="418"/>
    </location>
</feature>
<dbReference type="Pfam" id="PF07690">
    <property type="entry name" value="MFS_1"/>
    <property type="match status" value="1"/>
</dbReference>
<protein>
    <submittedName>
        <fullName evidence="8">Multidrug resistance protein stp</fullName>
    </submittedName>
</protein>
<dbReference type="Proteomes" id="UP000077868">
    <property type="component" value="Chromosome"/>
</dbReference>
<dbReference type="Gene3D" id="1.20.1250.20">
    <property type="entry name" value="MFS general substrate transporter like domains"/>
    <property type="match status" value="1"/>
</dbReference>
<keyword evidence="2 6" id="KW-0812">Transmembrane</keyword>
<keyword evidence="9" id="KW-1185">Reference proteome</keyword>
<feature type="region of interest" description="Disordered" evidence="5">
    <location>
        <begin position="1"/>
        <end position="57"/>
    </location>
</feature>
<evidence type="ECO:0000256" key="2">
    <source>
        <dbReference type="ARBA" id="ARBA00022692"/>
    </source>
</evidence>
<dbReference type="PANTHER" id="PTHR42718:SF39">
    <property type="entry name" value="ACTINORHODIN TRANSPORTER-RELATED"/>
    <property type="match status" value="1"/>
</dbReference>
<feature type="domain" description="Major facilitator superfamily (MFS) profile" evidence="7">
    <location>
        <begin position="71"/>
        <end position="526"/>
    </location>
</feature>
<comment type="subcellular location">
    <subcellularLocation>
        <location evidence="1">Cell membrane</location>
        <topology evidence="1">Multi-pass membrane protein</topology>
    </subcellularLocation>
</comment>
<feature type="transmembrane region" description="Helical" evidence="6">
    <location>
        <begin position="290"/>
        <end position="308"/>
    </location>
</feature>
<feature type="transmembrane region" description="Helical" evidence="6">
    <location>
        <begin position="267"/>
        <end position="284"/>
    </location>
</feature>
<dbReference type="PATRIC" id="fig|1300347.3.peg.915"/>
<feature type="transmembrane region" description="Helical" evidence="6">
    <location>
        <begin position="105"/>
        <end position="125"/>
    </location>
</feature>
<evidence type="ECO:0000313" key="8">
    <source>
        <dbReference type="EMBL" id="ANH37360.1"/>
    </source>
</evidence>
<dbReference type="InterPro" id="IPR020846">
    <property type="entry name" value="MFS_dom"/>
</dbReference>
<feature type="transmembrane region" description="Helical" evidence="6">
    <location>
        <begin position="430"/>
        <end position="453"/>
    </location>
</feature>
<evidence type="ECO:0000256" key="1">
    <source>
        <dbReference type="ARBA" id="ARBA00004651"/>
    </source>
</evidence>
<feature type="transmembrane region" description="Helical" evidence="6">
    <location>
        <begin position="227"/>
        <end position="246"/>
    </location>
</feature>
<feature type="transmembrane region" description="Helical" evidence="6">
    <location>
        <begin position="365"/>
        <end position="387"/>
    </location>
</feature>
<evidence type="ECO:0000256" key="6">
    <source>
        <dbReference type="SAM" id="Phobius"/>
    </source>
</evidence>
<feature type="transmembrane region" description="Helical" evidence="6">
    <location>
        <begin position="137"/>
        <end position="156"/>
    </location>
</feature>
<reference evidence="8 9" key="1">
    <citation type="submission" date="2016-03" db="EMBL/GenBank/DDBJ databases">
        <title>Complete genome sequence of a soil Actinobacterium, Nocardioides dokdonensis FR1436.</title>
        <authorList>
            <person name="Kwon S.-K."/>
            <person name="Kim K."/>
            <person name="Kim J.F."/>
        </authorList>
    </citation>
    <scope>NUCLEOTIDE SEQUENCE [LARGE SCALE GENOMIC DNA]</scope>
    <source>
        <strain evidence="8 9">FR1436</strain>
    </source>
</reference>
<dbReference type="Gene3D" id="1.20.1720.10">
    <property type="entry name" value="Multidrug resistance protein D"/>
    <property type="match status" value="1"/>
</dbReference>
<dbReference type="SUPFAM" id="SSF103473">
    <property type="entry name" value="MFS general substrate transporter"/>
    <property type="match status" value="1"/>
</dbReference>
<dbReference type="InterPro" id="IPR011701">
    <property type="entry name" value="MFS"/>
</dbReference>
<feature type="transmembrane region" description="Helical" evidence="6">
    <location>
        <begin position="338"/>
        <end position="359"/>
    </location>
</feature>
<evidence type="ECO:0000256" key="3">
    <source>
        <dbReference type="ARBA" id="ARBA00022989"/>
    </source>
</evidence>
<evidence type="ECO:0000256" key="4">
    <source>
        <dbReference type="ARBA" id="ARBA00023136"/>
    </source>
</evidence>
<keyword evidence="3 6" id="KW-1133">Transmembrane helix</keyword>
<name>A0A1A9GI53_9ACTN</name>
<evidence type="ECO:0000313" key="9">
    <source>
        <dbReference type="Proteomes" id="UP000077868"/>
    </source>
</evidence>
<dbReference type="STRING" id="1300347.I601_0917"/>
<proteinExistence type="predicted"/>
<keyword evidence="4 6" id="KW-0472">Membrane</keyword>
<feature type="transmembrane region" description="Helical" evidence="6">
    <location>
        <begin position="500"/>
        <end position="522"/>
    </location>
</feature>
<organism evidence="8 9">
    <name type="scientific">Nocardioides dokdonensis FR1436</name>
    <dbReference type="NCBI Taxonomy" id="1300347"/>
    <lineage>
        <taxon>Bacteria</taxon>
        <taxon>Bacillati</taxon>
        <taxon>Actinomycetota</taxon>
        <taxon>Actinomycetes</taxon>
        <taxon>Propionibacteriales</taxon>
        <taxon>Nocardioidaceae</taxon>
        <taxon>Nocardioides</taxon>
    </lineage>
</organism>
<dbReference type="EMBL" id="CP015079">
    <property type="protein sequence ID" value="ANH37360.1"/>
    <property type="molecule type" value="Genomic_DNA"/>
</dbReference>
<dbReference type="GO" id="GO:0022857">
    <property type="term" value="F:transmembrane transporter activity"/>
    <property type="evidence" value="ECO:0007669"/>
    <property type="project" value="InterPro"/>
</dbReference>
<accession>A0A1A9GI53</accession>
<dbReference type="AlphaFoldDB" id="A0A1A9GI53"/>
<gene>
    <name evidence="8" type="primary">stp_2</name>
    <name evidence="8" type="ORF">I601_0917</name>
</gene>
<evidence type="ECO:0000259" key="7">
    <source>
        <dbReference type="PROSITE" id="PS50850"/>
    </source>
</evidence>
<sequence length="537" mass="54798">MHPARHPDLAGPSMAQGHGDAHPSGSWPVGQGGAVVEQQHTPPGGGRTPGGVADLTPWPVDAGPDPRRWRIFAVSLVVGFMALLDVTIVNVAIPSIQAGLDTTTGTVQWVVSGYALTFGLVLVTGGRLGDAYGRRRLMLVGLALFVLTSAAVGLAPTAGLVILARLLQGAAAGLLTPQNSGLIQDLFSGAERGRAFGIFGLVVSISAALGPVLGGAIISLVGEESGWRWIFLVNIPIGLAALVAVARLVPHSVPRTRGEARPRLDPVGSLLLGGGVLCLLYPLVSVEGGQYLWLVLLGAAPPLFVAFVRWERRVVRRGGAPLLDVTLLRRTPGFANGIAVGTLYFTGFTGLVLVLSIHLQTELGLAPFTTGLLLTGFAAGSAVSAPLAGRVVSSVGRPLTVGALVTIITAIAVMTVLVPGREAGTLWMVLPPLLFLGGLGGGAVISPNFTLTLADVPTRMGGAAGGALQTGQRIGSAIGSALGVTVYTLVLGAIGPAAGLRATFLTAATMLALALVAAVVALRAERDERDERAARGV</sequence>
<dbReference type="PROSITE" id="PS50850">
    <property type="entry name" value="MFS"/>
    <property type="match status" value="1"/>
</dbReference>
<feature type="transmembrane region" description="Helical" evidence="6">
    <location>
        <begin position="71"/>
        <end position="93"/>
    </location>
</feature>
<dbReference type="PRINTS" id="PR01036">
    <property type="entry name" value="TCRTETB"/>
</dbReference>
<feature type="transmembrane region" description="Helical" evidence="6">
    <location>
        <begin position="195"/>
        <end position="221"/>
    </location>
</feature>